<dbReference type="SUPFAM" id="SSF53756">
    <property type="entry name" value="UDP-Glycosyltransferase/glycogen phosphorylase"/>
    <property type="match status" value="1"/>
</dbReference>
<proteinExistence type="predicted"/>
<dbReference type="HOGENOM" id="CLU_009583_8_1_0"/>
<dbReference type="FunCoup" id="S0EUH7">
    <property type="interactions" value="12"/>
</dbReference>
<dbReference type="RefSeq" id="WP_016482843.1">
    <property type="nucleotide sequence ID" value="NC_021487.1"/>
</dbReference>
<keyword evidence="4" id="KW-1185">Reference proteome</keyword>
<organism evidence="3 4">
    <name type="scientific">Chthonomonas calidirosea (strain DSM 23976 / ICMP 18418 / T49)</name>
    <dbReference type="NCBI Taxonomy" id="1303518"/>
    <lineage>
        <taxon>Bacteria</taxon>
        <taxon>Bacillati</taxon>
        <taxon>Armatimonadota</taxon>
        <taxon>Chthonomonadia</taxon>
        <taxon>Chthonomonadales</taxon>
        <taxon>Chthonomonadaceae</taxon>
        <taxon>Chthonomonas</taxon>
    </lineage>
</organism>
<accession>S0EUH7</accession>
<feature type="domain" description="Glycosyl transferase family 1" evidence="1">
    <location>
        <begin position="174"/>
        <end position="336"/>
    </location>
</feature>
<dbReference type="Gene3D" id="3.40.50.2000">
    <property type="entry name" value="Glycogen Phosphorylase B"/>
    <property type="match status" value="2"/>
</dbReference>
<dbReference type="STRING" id="454171.CP488_02606"/>
<dbReference type="OrthoDB" id="9814612at2"/>
<gene>
    <name evidence="3" type="ORF">CCALI_01491</name>
</gene>
<dbReference type="EMBL" id="HF951689">
    <property type="protein sequence ID" value="CCW35307.1"/>
    <property type="molecule type" value="Genomic_DNA"/>
</dbReference>
<dbReference type="AlphaFoldDB" id="S0EUH7"/>
<dbReference type="PANTHER" id="PTHR45947">
    <property type="entry name" value="SULFOQUINOVOSYL TRANSFERASE SQD2"/>
    <property type="match status" value="1"/>
</dbReference>
<reference evidence="4" key="1">
    <citation type="submission" date="2013-03" db="EMBL/GenBank/DDBJ databases">
        <title>Genome sequence of Chthonomonas calidirosea, the first sequenced genome from the Armatimonadetes phylum (formally candidate division OP10).</title>
        <authorList>
            <person name="Lee K.C.Y."/>
            <person name="Morgan X.C."/>
            <person name="Dunfield P.F."/>
            <person name="Tamas I."/>
            <person name="Houghton K.M."/>
            <person name="Vyssotski M."/>
            <person name="Ryan J.L.J."/>
            <person name="Lagutin K."/>
            <person name="McDonald I.R."/>
            <person name="Stott M.B."/>
        </authorList>
    </citation>
    <scope>NUCLEOTIDE SEQUENCE [LARGE SCALE GENOMIC DNA]</scope>
    <source>
        <strain evidence="4">DSM 23976 / ICMP 18418 / T49</strain>
    </source>
</reference>
<dbReference type="Pfam" id="PF00534">
    <property type="entry name" value="Glycos_transf_1"/>
    <property type="match status" value="1"/>
</dbReference>
<evidence type="ECO:0000259" key="2">
    <source>
        <dbReference type="Pfam" id="PF13439"/>
    </source>
</evidence>
<dbReference type="InParanoid" id="S0EUH7"/>
<name>S0EUH7_CHTCT</name>
<dbReference type="KEGG" id="ccz:CCALI_01491"/>
<feature type="domain" description="Glycosyltransferase subfamily 4-like N-terminal" evidence="2">
    <location>
        <begin position="13"/>
        <end position="165"/>
    </location>
</feature>
<dbReference type="PATRIC" id="fig|1303518.3.peg.1530"/>
<dbReference type="eggNOG" id="COG0438">
    <property type="taxonomic scope" value="Bacteria"/>
</dbReference>
<protein>
    <submittedName>
        <fullName evidence="3">Glycosyltransferase</fullName>
    </submittedName>
</protein>
<dbReference type="InterPro" id="IPR050194">
    <property type="entry name" value="Glycosyltransferase_grp1"/>
</dbReference>
<dbReference type="PANTHER" id="PTHR45947:SF3">
    <property type="entry name" value="SULFOQUINOVOSYL TRANSFERASE SQD2"/>
    <property type="match status" value="1"/>
</dbReference>
<evidence type="ECO:0000259" key="1">
    <source>
        <dbReference type="Pfam" id="PF00534"/>
    </source>
</evidence>
<dbReference type="Pfam" id="PF13439">
    <property type="entry name" value="Glyco_transf_4"/>
    <property type="match status" value="1"/>
</dbReference>
<keyword evidence="3" id="KW-0808">Transferase</keyword>
<dbReference type="Proteomes" id="UP000014227">
    <property type="component" value="Chromosome I"/>
</dbReference>
<evidence type="ECO:0000313" key="4">
    <source>
        <dbReference type="Proteomes" id="UP000014227"/>
    </source>
</evidence>
<dbReference type="CDD" id="cd03801">
    <property type="entry name" value="GT4_PimA-like"/>
    <property type="match status" value="1"/>
</dbReference>
<sequence length="366" mass="39621">MPTRIALVTRPAVGGIRRHLHTLISGLQQAGWEPLLLAPPDFMVEGLSVPQYPMAFSVRQSPPAHIRTVFQLTRWLQMQAPHIVHAHGLWAALLTAPATWRAQLPFVFTLHNLIPRLSAPQRLFFQWAAKRASRIIAVSEAVARTAEAVGIPSQWIEVIPNGIDPTPFLQLPSRKEARAQLSLPLDRPVVASVGRLSQEKGFDVLLVAAQRLANQPVPPLVVIAGDGPERASLAQQASSLKHVRLLGPLPSVEPLYAAADLVVIPSREEGQGIVAIEAMFARKAIVATAVGGLMETLDGGRCGRLVPPGDAVALAEAIGELLADPAGREHAIEAAFRRATALYTADRMVARHLALYQELLPKKIFC</sequence>
<dbReference type="GO" id="GO:0016758">
    <property type="term" value="F:hexosyltransferase activity"/>
    <property type="evidence" value="ECO:0007669"/>
    <property type="project" value="TreeGrafter"/>
</dbReference>
<dbReference type="InterPro" id="IPR028098">
    <property type="entry name" value="Glyco_trans_4-like_N"/>
</dbReference>
<evidence type="ECO:0000313" key="3">
    <source>
        <dbReference type="EMBL" id="CCW35307.1"/>
    </source>
</evidence>
<dbReference type="InterPro" id="IPR001296">
    <property type="entry name" value="Glyco_trans_1"/>
</dbReference>